<feature type="coiled-coil region" evidence="1">
    <location>
        <begin position="136"/>
        <end position="198"/>
    </location>
</feature>
<evidence type="ECO:0000313" key="3">
    <source>
        <dbReference type="EMBL" id="KIV81353.1"/>
    </source>
</evidence>
<feature type="compositionally biased region" description="Polar residues" evidence="2">
    <location>
        <begin position="29"/>
        <end position="40"/>
    </location>
</feature>
<keyword evidence="1" id="KW-0175">Coiled coil</keyword>
<sequence>MSFSDTQWPDHHDLGVSAPENDYSHRRSSATSLGVNSLSKTSSWSENHVRGYRPAYLASRDSSRERVEDVHISLDGAMTGMTGMTEHNPARPDTPSSLLSFTPDVLPLQSLDHSDEPTLLETLDKPIRFLRDFRNINALRQQIQNLRVRARDERARMRLTRQRMRQASSELARIIQIRQDATHKLQAFQHLLEQLDSEELSCDALESDLIPAEWKLKEAEQLLYEDILGAAAVEQSEVDPNTWMAHATLADMPLTDDAMDLLARLSGFTPEERPLVLDSADRDLRVDLENLERSHEALVQDTKMRAAAGVPVDPISQDLIKNYVDRRGNLMQRLAFVAEAKSTLAAEPTSDSESVAATDALFQCDQFGDVDTDASIQNVPTNNDETLLLSTEDIHPRRDDIVPLLAQPVVVADSEVAEAAQTSATYSEIEDFGNVGMNANDLATYVSKWILACARSSWWSLARFVFEWYIDDSLSYKKMEEYLPQTFFVEKDVLVSHAQAALDMESLPTSQLPDDSFTGKAEEGQVQMQSTHISRGRAHTQ</sequence>
<feature type="region of interest" description="Disordered" evidence="2">
    <location>
        <begin position="509"/>
        <end position="541"/>
    </location>
</feature>
<organism evidence="3 4">
    <name type="scientific">Exophiala sideris</name>
    <dbReference type="NCBI Taxonomy" id="1016849"/>
    <lineage>
        <taxon>Eukaryota</taxon>
        <taxon>Fungi</taxon>
        <taxon>Dikarya</taxon>
        <taxon>Ascomycota</taxon>
        <taxon>Pezizomycotina</taxon>
        <taxon>Eurotiomycetes</taxon>
        <taxon>Chaetothyriomycetidae</taxon>
        <taxon>Chaetothyriales</taxon>
        <taxon>Herpotrichiellaceae</taxon>
        <taxon>Exophiala</taxon>
    </lineage>
</organism>
<protein>
    <submittedName>
        <fullName evidence="3">Uncharacterized protein</fullName>
    </submittedName>
</protein>
<dbReference type="Proteomes" id="UP000053599">
    <property type="component" value="Unassembled WGS sequence"/>
</dbReference>
<proteinExistence type="predicted"/>
<accession>A0A0D1Z389</accession>
<evidence type="ECO:0000256" key="2">
    <source>
        <dbReference type="SAM" id="MobiDB-lite"/>
    </source>
</evidence>
<name>A0A0D1Z389_9EURO</name>
<dbReference type="OrthoDB" id="4157125at2759"/>
<dbReference type="AlphaFoldDB" id="A0A0D1Z389"/>
<evidence type="ECO:0000313" key="4">
    <source>
        <dbReference type="Proteomes" id="UP000053599"/>
    </source>
</evidence>
<feature type="region of interest" description="Disordered" evidence="2">
    <location>
        <begin position="1"/>
        <end position="40"/>
    </location>
</feature>
<evidence type="ECO:0000256" key="1">
    <source>
        <dbReference type="SAM" id="Coils"/>
    </source>
</evidence>
<gene>
    <name evidence="3" type="ORF">PV11_03544</name>
</gene>
<dbReference type="EMBL" id="KN846952">
    <property type="protein sequence ID" value="KIV81353.1"/>
    <property type="molecule type" value="Genomic_DNA"/>
</dbReference>
<dbReference type="HOGENOM" id="CLU_033823_0_0_1"/>
<reference evidence="3 4" key="1">
    <citation type="submission" date="2015-01" db="EMBL/GenBank/DDBJ databases">
        <title>The Genome Sequence of Exophiala sideris CBS121828.</title>
        <authorList>
            <consortium name="The Broad Institute Genomics Platform"/>
            <person name="Cuomo C."/>
            <person name="de Hoog S."/>
            <person name="Gorbushina A."/>
            <person name="Stielow B."/>
            <person name="Teixiera M."/>
            <person name="Abouelleil A."/>
            <person name="Chapman S.B."/>
            <person name="Priest M."/>
            <person name="Young S.K."/>
            <person name="Wortman J."/>
            <person name="Nusbaum C."/>
            <person name="Birren B."/>
        </authorList>
    </citation>
    <scope>NUCLEOTIDE SEQUENCE [LARGE SCALE GENOMIC DNA]</scope>
    <source>
        <strain evidence="3 4">CBS 121828</strain>
    </source>
</reference>